<reference evidence="2" key="1">
    <citation type="journal article" date="2005" name="Nature">
        <title>The map-based sequence of the rice genome.</title>
        <authorList>
            <consortium name="International rice genome sequencing project (IRGSP)"/>
            <person name="Matsumoto T."/>
            <person name="Wu J."/>
            <person name="Kanamori H."/>
            <person name="Katayose Y."/>
            <person name="Fujisawa M."/>
            <person name="Namiki N."/>
            <person name="Mizuno H."/>
            <person name="Yamamoto K."/>
            <person name="Antonio B.A."/>
            <person name="Baba T."/>
            <person name="Sakata K."/>
            <person name="Nagamura Y."/>
            <person name="Aoki H."/>
            <person name="Arikawa K."/>
            <person name="Arita K."/>
            <person name="Bito T."/>
            <person name="Chiden Y."/>
            <person name="Fujitsuka N."/>
            <person name="Fukunaka R."/>
            <person name="Hamada M."/>
            <person name="Harada C."/>
            <person name="Hayashi A."/>
            <person name="Hijishita S."/>
            <person name="Honda M."/>
            <person name="Hosokawa S."/>
            <person name="Ichikawa Y."/>
            <person name="Idonuma A."/>
            <person name="Iijima M."/>
            <person name="Ikeda M."/>
            <person name="Ikeno M."/>
            <person name="Ito K."/>
            <person name="Ito S."/>
            <person name="Ito T."/>
            <person name="Ito Y."/>
            <person name="Ito Y."/>
            <person name="Iwabuchi A."/>
            <person name="Kamiya K."/>
            <person name="Karasawa W."/>
            <person name="Kurita K."/>
            <person name="Katagiri S."/>
            <person name="Kikuta A."/>
            <person name="Kobayashi H."/>
            <person name="Kobayashi N."/>
            <person name="Machita K."/>
            <person name="Maehara T."/>
            <person name="Masukawa M."/>
            <person name="Mizubayashi T."/>
            <person name="Mukai Y."/>
            <person name="Nagasaki H."/>
            <person name="Nagata Y."/>
            <person name="Naito S."/>
            <person name="Nakashima M."/>
            <person name="Nakama Y."/>
            <person name="Nakamichi Y."/>
            <person name="Nakamura M."/>
            <person name="Meguro A."/>
            <person name="Negishi M."/>
            <person name="Ohta I."/>
            <person name="Ohta T."/>
            <person name="Okamoto M."/>
            <person name="Ono N."/>
            <person name="Saji S."/>
            <person name="Sakaguchi M."/>
            <person name="Sakai K."/>
            <person name="Shibata M."/>
            <person name="Shimokawa T."/>
            <person name="Song J."/>
            <person name="Takazaki Y."/>
            <person name="Terasawa K."/>
            <person name="Tsugane M."/>
            <person name="Tsuji K."/>
            <person name="Ueda S."/>
            <person name="Waki K."/>
            <person name="Yamagata H."/>
            <person name="Yamamoto M."/>
            <person name="Yamamoto S."/>
            <person name="Yamane H."/>
            <person name="Yoshiki S."/>
            <person name="Yoshihara R."/>
            <person name="Yukawa K."/>
            <person name="Zhong H."/>
            <person name="Yano M."/>
            <person name="Yuan Q."/>
            <person name="Ouyang S."/>
            <person name="Liu J."/>
            <person name="Jones K.M."/>
            <person name="Gansberger K."/>
            <person name="Moffat K."/>
            <person name="Hill J."/>
            <person name="Bera J."/>
            <person name="Fadrosh D."/>
            <person name="Jin S."/>
            <person name="Johri S."/>
            <person name="Kim M."/>
            <person name="Overton L."/>
            <person name="Reardon M."/>
            <person name="Tsitrin T."/>
            <person name="Vuong H."/>
            <person name="Weaver B."/>
            <person name="Ciecko A."/>
            <person name="Tallon L."/>
            <person name="Jackson J."/>
            <person name="Pai G."/>
            <person name="Aken S.V."/>
            <person name="Utterback T."/>
            <person name="Reidmuller S."/>
            <person name="Feldblyum T."/>
            <person name="Hsiao J."/>
            <person name="Zismann V."/>
            <person name="Iobst S."/>
            <person name="de Vazeille A.R."/>
            <person name="Buell C.R."/>
            <person name="Ying K."/>
            <person name="Li Y."/>
            <person name="Lu T."/>
            <person name="Huang Y."/>
            <person name="Zhao Q."/>
            <person name="Feng Q."/>
            <person name="Zhang L."/>
            <person name="Zhu J."/>
            <person name="Weng Q."/>
            <person name="Mu J."/>
            <person name="Lu Y."/>
            <person name="Fan D."/>
            <person name="Liu Y."/>
            <person name="Guan J."/>
            <person name="Zhang Y."/>
            <person name="Yu S."/>
            <person name="Liu X."/>
            <person name="Zhang Y."/>
            <person name="Hong G."/>
            <person name="Han B."/>
            <person name="Choisne N."/>
            <person name="Demange N."/>
            <person name="Orjeda G."/>
            <person name="Samain S."/>
            <person name="Cattolico L."/>
            <person name="Pelletier E."/>
            <person name="Couloux A."/>
            <person name="Segurens B."/>
            <person name="Wincker P."/>
            <person name="D'Hont A."/>
            <person name="Scarpelli C."/>
            <person name="Weissenbach J."/>
            <person name="Salanoubat M."/>
            <person name="Quetier F."/>
            <person name="Yu Y."/>
            <person name="Kim H.R."/>
            <person name="Rambo T."/>
            <person name="Currie J."/>
            <person name="Collura K."/>
            <person name="Luo M."/>
            <person name="Yang T."/>
            <person name="Ammiraju J.S.S."/>
            <person name="Engler F."/>
            <person name="Soderlund C."/>
            <person name="Wing R.A."/>
            <person name="Palmer L.E."/>
            <person name="de la Bastide M."/>
            <person name="Spiegel L."/>
            <person name="Nascimento L."/>
            <person name="Zutavern T."/>
            <person name="O'Shaughnessy A."/>
            <person name="Dike S."/>
            <person name="Dedhia N."/>
            <person name="Preston R."/>
            <person name="Balija V."/>
            <person name="McCombie W.R."/>
            <person name="Chow T."/>
            <person name="Chen H."/>
            <person name="Chung M."/>
            <person name="Chen C."/>
            <person name="Shaw J."/>
            <person name="Wu H."/>
            <person name="Hsiao K."/>
            <person name="Chao Y."/>
            <person name="Chu M."/>
            <person name="Cheng C."/>
            <person name="Hour A."/>
            <person name="Lee P."/>
            <person name="Lin S."/>
            <person name="Lin Y."/>
            <person name="Liou J."/>
            <person name="Liu S."/>
            <person name="Hsing Y."/>
            <person name="Raghuvanshi S."/>
            <person name="Mohanty A."/>
            <person name="Bharti A.K."/>
            <person name="Gaur A."/>
            <person name="Gupta V."/>
            <person name="Kumar D."/>
            <person name="Ravi V."/>
            <person name="Vij S."/>
            <person name="Kapur A."/>
            <person name="Khurana P."/>
            <person name="Khurana P."/>
            <person name="Khurana J.P."/>
            <person name="Tyagi A.K."/>
            <person name="Gaikwad K."/>
            <person name="Singh A."/>
            <person name="Dalal V."/>
            <person name="Srivastava S."/>
            <person name="Dixit A."/>
            <person name="Pal A.K."/>
            <person name="Ghazi I.A."/>
            <person name="Yadav M."/>
            <person name="Pandit A."/>
            <person name="Bhargava A."/>
            <person name="Sureshbabu K."/>
            <person name="Batra K."/>
            <person name="Sharma T.R."/>
            <person name="Mohapatra T."/>
            <person name="Singh N.K."/>
            <person name="Messing J."/>
            <person name="Nelson A.B."/>
            <person name="Fuks G."/>
            <person name="Kavchok S."/>
            <person name="Keizer G."/>
            <person name="Linton E."/>
            <person name="Llaca V."/>
            <person name="Song R."/>
            <person name="Tanyolac B."/>
            <person name="Young S."/>
            <person name="Ho-Il K."/>
            <person name="Hahn J.H."/>
            <person name="Sangsakoo G."/>
            <person name="Vanavichit A."/>
            <person name="de Mattos Luiz.A.T."/>
            <person name="Zimmer P.D."/>
            <person name="Malone G."/>
            <person name="Dellagostin O."/>
            <person name="de Oliveira A.C."/>
            <person name="Bevan M."/>
            <person name="Bancroft I."/>
            <person name="Minx P."/>
            <person name="Cordum H."/>
            <person name="Wilson R."/>
            <person name="Cheng Z."/>
            <person name="Jin W."/>
            <person name="Jiang J."/>
            <person name="Leong S.A."/>
            <person name="Iwama H."/>
            <person name="Gojobori T."/>
            <person name="Itoh T."/>
            <person name="Niimura Y."/>
            <person name="Fujii Y."/>
            <person name="Habara T."/>
            <person name="Sakai H."/>
            <person name="Sato Y."/>
            <person name="Wilson G."/>
            <person name="Kumar K."/>
            <person name="McCouch S."/>
            <person name="Juretic N."/>
            <person name="Hoen D."/>
            <person name="Wright S."/>
            <person name="Bruskiewich R."/>
            <person name="Bureau T."/>
            <person name="Miyao A."/>
            <person name="Hirochika H."/>
            <person name="Nishikawa T."/>
            <person name="Kadowaki K."/>
            <person name="Sugiura M."/>
            <person name="Burr B."/>
            <person name="Sasaki T."/>
        </authorList>
    </citation>
    <scope>NUCLEOTIDE SEQUENCE [LARGE SCALE GENOMIC DNA]</scope>
    <source>
        <strain evidence="2">cv. Nipponbare</strain>
    </source>
</reference>
<organism evidence="1 2">
    <name type="scientific">Oryza sativa subsp. japonica</name>
    <name type="common">Rice</name>
    <dbReference type="NCBI Taxonomy" id="39947"/>
    <lineage>
        <taxon>Eukaryota</taxon>
        <taxon>Viridiplantae</taxon>
        <taxon>Streptophyta</taxon>
        <taxon>Embryophyta</taxon>
        <taxon>Tracheophyta</taxon>
        <taxon>Spermatophyta</taxon>
        <taxon>Magnoliopsida</taxon>
        <taxon>Liliopsida</taxon>
        <taxon>Poales</taxon>
        <taxon>Poaceae</taxon>
        <taxon>BOP clade</taxon>
        <taxon>Oryzoideae</taxon>
        <taxon>Oryzeae</taxon>
        <taxon>Oryzinae</taxon>
        <taxon>Oryza</taxon>
        <taxon>Oryza sativa</taxon>
    </lineage>
</organism>
<sequence length="69" mass="7881">MGFIIYTTGLVPLAPTGVFVTIDGLLYSHIGYFCCHRGNITKLSHHLFYSLYDILSFPLPHYINWFAVD</sequence>
<dbReference type="Proteomes" id="UP000000763">
    <property type="component" value="Chromosome 6"/>
</dbReference>
<proteinExistence type="predicted"/>
<gene>
    <name evidence="1" type="primary">P0592E11.21</name>
</gene>
<reference evidence="2" key="2">
    <citation type="journal article" date="2008" name="Nucleic Acids Res.">
        <title>The rice annotation project database (RAP-DB): 2008 update.</title>
        <authorList>
            <consortium name="The rice annotation project (RAP)"/>
        </authorList>
    </citation>
    <scope>GENOME REANNOTATION</scope>
    <source>
        <strain evidence="2">cv. Nipponbare</strain>
    </source>
</reference>
<protein>
    <submittedName>
        <fullName evidence="1">Uncharacterized protein</fullName>
    </submittedName>
</protein>
<evidence type="ECO:0000313" key="1">
    <source>
        <dbReference type="EMBL" id="BAD45242.1"/>
    </source>
</evidence>
<name>Q656M5_ORYSJ</name>
<dbReference type="EMBL" id="AP003490">
    <property type="protein sequence ID" value="BAD45242.1"/>
    <property type="molecule type" value="Genomic_DNA"/>
</dbReference>
<evidence type="ECO:0000313" key="2">
    <source>
        <dbReference type="Proteomes" id="UP000000763"/>
    </source>
</evidence>
<dbReference type="AlphaFoldDB" id="Q656M5"/>
<accession>Q656M5</accession>